<protein>
    <recommendedName>
        <fullName evidence="6">Choline transporter-like protein</fullName>
    </recommendedName>
</protein>
<feature type="transmembrane region" description="Helical" evidence="6">
    <location>
        <begin position="7"/>
        <end position="29"/>
    </location>
</feature>
<dbReference type="STRING" id="461836.A0A0L0D3M6"/>
<proteinExistence type="inferred from homology"/>
<keyword evidence="4 6" id="KW-1133">Transmembrane helix</keyword>
<evidence type="ECO:0000256" key="4">
    <source>
        <dbReference type="ARBA" id="ARBA00022989"/>
    </source>
</evidence>
<dbReference type="Pfam" id="PF04515">
    <property type="entry name" value="Choline_transpo"/>
    <property type="match status" value="1"/>
</dbReference>
<keyword evidence="8" id="KW-1185">Reference proteome</keyword>
<dbReference type="GO" id="GO:0022857">
    <property type="term" value="F:transmembrane transporter activity"/>
    <property type="evidence" value="ECO:0007669"/>
    <property type="project" value="UniProtKB-UniRule"/>
</dbReference>
<dbReference type="eggNOG" id="KOG1362">
    <property type="taxonomic scope" value="Eukaryota"/>
</dbReference>
<organism evidence="7 8">
    <name type="scientific">Thecamonas trahens ATCC 50062</name>
    <dbReference type="NCBI Taxonomy" id="461836"/>
    <lineage>
        <taxon>Eukaryota</taxon>
        <taxon>Apusozoa</taxon>
        <taxon>Apusomonadida</taxon>
        <taxon>Apusomonadidae</taxon>
        <taxon>Thecamonas</taxon>
    </lineage>
</organism>
<dbReference type="RefSeq" id="XP_013762891.1">
    <property type="nucleotide sequence ID" value="XM_013907437.1"/>
</dbReference>
<feature type="transmembrane region" description="Helical" evidence="6">
    <location>
        <begin position="35"/>
        <end position="54"/>
    </location>
</feature>
<keyword evidence="3 6" id="KW-0812">Transmembrane</keyword>
<gene>
    <name evidence="7" type="ORF">AMSG_00017</name>
</gene>
<evidence type="ECO:0000256" key="1">
    <source>
        <dbReference type="ARBA" id="ARBA00004141"/>
    </source>
</evidence>
<evidence type="ECO:0000256" key="2">
    <source>
        <dbReference type="ARBA" id="ARBA00007168"/>
    </source>
</evidence>
<evidence type="ECO:0000313" key="7">
    <source>
        <dbReference type="EMBL" id="KNC45903.1"/>
    </source>
</evidence>
<sequence>MALSRAGAGIMIPVCMVGYIVLLVAVAVVLFAAGILLYGIMFLVLAGLYGYFFYSWRDRLEFSKAMLRASTTWVFGHPASFAVAAATLVVLVAWLLLWSVVVSAPLAGGFSSTGDFGLAVFLLLSLYWTTQVIRNVMHVTVSGGVAAWYFAASAKGPGRANSPLASSLKRAMTTSLGPICFGSLVVAILKTIRSLVRYALNAADSRGFLACVINMILSCIESLMELFNVYAFTQVAIYGKSYIRAAKDTFDLINSHGVSGIINEVLTGLVFFFGAIAGALVCGAFSALWATRTASVDGEYTWITAGIGGLIIGYIIVAHVMELPDSFVAAQFVLLAEEPEQLPLADPALADAYRDSYGFLIPASAFRAAERAASRSRRR</sequence>
<feature type="transmembrane region" description="Helical" evidence="6">
    <location>
        <begin position="75"/>
        <end position="100"/>
    </location>
</feature>
<dbReference type="GeneID" id="25559849"/>
<accession>A0A0L0D3M6</accession>
<dbReference type="PANTHER" id="PTHR12385:SF4">
    <property type="entry name" value="PROTEIN PNS1"/>
    <property type="match status" value="1"/>
</dbReference>
<keyword evidence="5 6" id="KW-0472">Membrane</keyword>
<dbReference type="PANTHER" id="PTHR12385">
    <property type="entry name" value="CHOLINE TRANSPORTER-LIKE (SLC FAMILY 44)"/>
    <property type="match status" value="1"/>
</dbReference>
<reference evidence="7 8" key="1">
    <citation type="submission" date="2010-05" db="EMBL/GenBank/DDBJ databases">
        <title>The Genome Sequence of Thecamonas trahens ATCC 50062.</title>
        <authorList>
            <consortium name="The Broad Institute Genome Sequencing Platform"/>
            <person name="Russ C."/>
            <person name="Cuomo C."/>
            <person name="Shea T."/>
            <person name="Young S.K."/>
            <person name="Zeng Q."/>
            <person name="Koehrsen M."/>
            <person name="Haas B."/>
            <person name="Borodovsky M."/>
            <person name="Guigo R."/>
            <person name="Alvarado L."/>
            <person name="Berlin A."/>
            <person name="Bochicchio J."/>
            <person name="Borenstein D."/>
            <person name="Chapman S."/>
            <person name="Chen Z."/>
            <person name="Freedman E."/>
            <person name="Gellesch M."/>
            <person name="Goldberg J."/>
            <person name="Griggs A."/>
            <person name="Gujja S."/>
            <person name="Heilman E."/>
            <person name="Heiman D."/>
            <person name="Hepburn T."/>
            <person name="Howarth C."/>
            <person name="Jen D."/>
            <person name="Larson L."/>
            <person name="Mehta T."/>
            <person name="Park D."/>
            <person name="Pearson M."/>
            <person name="Roberts A."/>
            <person name="Saif S."/>
            <person name="Shenoy N."/>
            <person name="Sisk P."/>
            <person name="Stolte C."/>
            <person name="Sykes S."/>
            <person name="Thomson T."/>
            <person name="Walk T."/>
            <person name="White J."/>
            <person name="Yandava C."/>
            <person name="Burger G."/>
            <person name="Gray M.W."/>
            <person name="Holland P.W.H."/>
            <person name="King N."/>
            <person name="Lang F.B.F."/>
            <person name="Roger A.J."/>
            <person name="Ruiz-Trillo I."/>
            <person name="Lander E."/>
            <person name="Nusbaum C."/>
        </authorList>
    </citation>
    <scope>NUCLEOTIDE SEQUENCE [LARGE SCALE GENOMIC DNA]</scope>
    <source>
        <strain evidence="7 8">ATCC 50062</strain>
    </source>
</reference>
<feature type="transmembrane region" description="Helical" evidence="6">
    <location>
        <begin position="171"/>
        <end position="189"/>
    </location>
</feature>
<feature type="transmembrane region" description="Helical" evidence="6">
    <location>
        <begin position="265"/>
        <end position="290"/>
    </location>
</feature>
<comment type="function">
    <text evidence="6">Choline transporter.</text>
</comment>
<dbReference type="InterPro" id="IPR007603">
    <property type="entry name" value="Choline_transptr-like"/>
</dbReference>
<name>A0A0L0D3M6_THETB</name>
<feature type="transmembrane region" description="Helical" evidence="6">
    <location>
        <begin position="106"/>
        <end position="128"/>
    </location>
</feature>
<dbReference type="GO" id="GO:0005886">
    <property type="term" value="C:plasma membrane"/>
    <property type="evidence" value="ECO:0007669"/>
    <property type="project" value="UniProtKB-SubCell"/>
</dbReference>
<evidence type="ECO:0000256" key="3">
    <source>
        <dbReference type="ARBA" id="ARBA00022692"/>
    </source>
</evidence>
<evidence type="ECO:0000313" key="8">
    <source>
        <dbReference type="Proteomes" id="UP000054408"/>
    </source>
</evidence>
<feature type="transmembrane region" description="Helical" evidence="6">
    <location>
        <begin position="302"/>
        <end position="321"/>
    </location>
</feature>
<dbReference type="EMBL" id="GL349433">
    <property type="protein sequence ID" value="KNC45903.1"/>
    <property type="molecule type" value="Genomic_DNA"/>
</dbReference>
<dbReference type="OrthoDB" id="44736at2759"/>
<evidence type="ECO:0000256" key="6">
    <source>
        <dbReference type="RuleBase" id="RU368066"/>
    </source>
</evidence>
<comment type="similarity">
    <text evidence="2 6">Belongs to the CTL (choline transporter-like) family.</text>
</comment>
<comment type="subcellular location">
    <subcellularLocation>
        <location evidence="6">Cell membrane</location>
        <topology evidence="6">Multi-pass membrane protein</topology>
    </subcellularLocation>
    <subcellularLocation>
        <location evidence="1">Membrane</location>
        <topology evidence="1">Multi-pass membrane protein</topology>
    </subcellularLocation>
</comment>
<dbReference type="OMA" id="CRIAMAW"/>
<dbReference type="Proteomes" id="UP000054408">
    <property type="component" value="Unassembled WGS sequence"/>
</dbReference>
<dbReference type="AlphaFoldDB" id="A0A0L0D3M6"/>
<evidence type="ECO:0000256" key="5">
    <source>
        <dbReference type="ARBA" id="ARBA00023136"/>
    </source>
</evidence>
<feature type="transmembrane region" description="Helical" evidence="6">
    <location>
        <begin position="135"/>
        <end position="151"/>
    </location>
</feature>